<proteinExistence type="predicted"/>
<keyword evidence="3" id="KW-1185">Reference proteome</keyword>
<organism evidence="2 3">
    <name type="scientific">Apiosordaria backusii</name>
    <dbReference type="NCBI Taxonomy" id="314023"/>
    <lineage>
        <taxon>Eukaryota</taxon>
        <taxon>Fungi</taxon>
        <taxon>Dikarya</taxon>
        <taxon>Ascomycota</taxon>
        <taxon>Pezizomycotina</taxon>
        <taxon>Sordariomycetes</taxon>
        <taxon>Sordariomycetidae</taxon>
        <taxon>Sordariales</taxon>
        <taxon>Lasiosphaeriaceae</taxon>
        <taxon>Apiosordaria</taxon>
    </lineage>
</organism>
<feature type="compositionally biased region" description="Low complexity" evidence="1">
    <location>
        <begin position="51"/>
        <end position="89"/>
    </location>
</feature>
<dbReference type="AlphaFoldDB" id="A0AA40ASK9"/>
<feature type="compositionally biased region" description="Basic and acidic residues" evidence="1">
    <location>
        <begin position="149"/>
        <end position="176"/>
    </location>
</feature>
<accession>A0AA40ASK9</accession>
<feature type="compositionally biased region" description="Pro residues" evidence="1">
    <location>
        <begin position="23"/>
        <end position="34"/>
    </location>
</feature>
<evidence type="ECO:0000313" key="2">
    <source>
        <dbReference type="EMBL" id="KAK0721232.1"/>
    </source>
</evidence>
<name>A0AA40ASK9_9PEZI</name>
<evidence type="ECO:0000313" key="3">
    <source>
        <dbReference type="Proteomes" id="UP001172159"/>
    </source>
</evidence>
<comment type="caution">
    <text evidence="2">The sequence shown here is derived from an EMBL/GenBank/DDBJ whole genome shotgun (WGS) entry which is preliminary data.</text>
</comment>
<reference evidence="2" key="1">
    <citation type="submission" date="2023-06" db="EMBL/GenBank/DDBJ databases">
        <title>Genome-scale phylogeny and comparative genomics of the fungal order Sordariales.</title>
        <authorList>
            <consortium name="Lawrence Berkeley National Laboratory"/>
            <person name="Hensen N."/>
            <person name="Bonometti L."/>
            <person name="Westerberg I."/>
            <person name="Brannstrom I.O."/>
            <person name="Guillou S."/>
            <person name="Cros-Aarteil S."/>
            <person name="Calhoun S."/>
            <person name="Haridas S."/>
            <person name="Kuo A."/>
            <person name="Mondo S."/>
            <person name="Pangilinan J."/>
            <person name="Riley R."/>
            <person name="Labutti K."/>
            <person name="Andreopoulos B."/>
            <person name="Lipzen A."/>
            <person name="Chen C."/>
            <person name="Yanf M."/>
            <person name="Daum C."/>
            <person name="Ng V."/>
            <person name="Clum A."/>
            <person name="Steindorff A."/>
            <person name="Ohm R."/>
            <person name="Martin F."/>
            <person name="Silar P."/>
            <person name="Natvig D."/>
            <person name="Lalanne C."/>
            <person name="Gautier V."/>
            <person name="Ament-Velasquez S.L."/>
            <person name="Kruys A."/>
            <person name="Hutchinson M.I."/>
            <person name="Powell A.J."/>
            <person name="Barry K."/>
            <person name="Miller A.N."/>
            <person name="Grigoriev I.V."/>
            <person name="Debuchy R."/>
            <person name="Gladieux P."/>
            <person name="Thoren M.H."/>
            <person name="Johannesson H."/>
        </authorList>
    </citation>
    <scope>NUCLEOTIDE SEQUENCE</scope>
    <source>
        <strain evidence="2">CBS 540.89</strain>
    </source>
</reference>
<dbReference type="Proteomes" id="UP001172159">
    <property type="component" value="Unassembled WGS sequence"/>
</dbReference>
<evidence type="ECO:0000256" key="1">
    <source>
        <dbReference type="SAM" id="MobiDB-lite"/>
    </source>
</evidence>
<dbReference type="EMBL" id="JAUKTV010000012">
    <property type="protein sequence ID" value="KAK0721232.1"/>
    <property type="molecule type" value="Genomic_DNA"/>
</dbReference>
<protein>
    <submittedName>
        <fullName evidence="2">Uncharacterized protein</fullName>
    </submittedName>
</protein>
<gene>
    <name evidence="2" type="ORF">B0T21DRAFT_414428</name>
</gene>
<feature type="region of interest" description="Disordered" evidence="1">
    <location>
        <begin position="1"/>
        <end position="176"/>
    </location>
</feature>
<feature type="compositionally biased region" description="Basic and acidic residues" evidence="1">
    <location>
        <begin position="126"/>
        <end position="139"/>
    </location>
</feature>
<sequence>MAFQEEVNDSQPSLMALMMAYTPPSPPSAPPPPLAAATKDRTLSPSVTLEPPTTDTAAASRTSTTTTTAQTTQTNTSSTTPPSSGQETQVKILSGESIQVEVIQQPPKAHTTKANSNTGSDLGDPSEEKSEGGGLKGEKVVTIVTPARSHQDVENGKREGEDAKFEEEVGSVRRKEERWWRRGCGGCLAFWWGVMGKGGS</sequence>